<comment type="catalytic activity">
    <reaction evidence="6">
        <text>L-tyrosyl-[protein] + ATP = O-phospho-L-tyrosyl-[protein] + ADP + H(+)</text>
        <dbReference type="Rhea" id="RHEA:10596"/>
        <dbReference type="Rhea" id="RHEA-COMP:10136"/>
        <dbReference type="Rhea" id="RHEA-COMP:20101"/>
        <dbReference type="ChEBI" id="CHEBI:15378"/>
        <dbReference type="ChEBI" id="CHEBI:30616"/>
        <dbReference type="ChEBI" id="CHEBI:46858"/>
        <dbReference type="ChEBI" id="CHEBI:61978"/>
        <dbReference type="ChEBI" id="CHEBI:456216"/>
        <dbReference type="EC" id="2.7.10.2"/>
    </reaction>
</comment>
<evidence type="ECO:0000313" key="10">
    <source>
        <dbReference type="EMBL" id="TRY68639.1"/>
    </source>
</evidence>
<dbReference type="OMA" id="FLPRCMR"/>
<evidence type="ECO:0000256" key="2">
    <source>
        <dbReference type="ARBA" id="ARBA00022553"/>
    </source>
</evidence>
<keyword evidence="5" id="KW-0829">Tyrosine-protein kinase</keyword>
<feature type="binding site" evidence="7">
    <location>
        <position position="965"/>
    </location>
    <ligand>
        <name>ATP</name>
        <dbReference type="ChEBI" id="CHEBI:30616"/>
    </ligand>
</feature>
<dbReference type="PROSITE" id="PS50057">
    <property type="entry name" value="FERM_3"/>
    <property type="match status" value="1"/>
</dbReference>
<feature type="domain" description="Protein kinase" evidence="8">
    <location>
        <begin position="932"/>
        <end position="1213"/>
    </location>
</feature>
<keyword evidence="7" id="KW-0067">ATP-binding</keyword>
<keyword evidence="3" id="KW-0677">Repeat</keyword>
<dbReference type="SUPFAM" id="SSF56112">
    <property type="entry name" value="Protein kinase-like (PK-like)"/>
    <property type="match status" value="2"/>
</dbReference>
<keyword evidence="2" id="KW-0597">Phosphoprotein</keyword>
<dbReference type="PRINTS" id="PR00109">
    <property type="entry name" value="TYRKINASE"/>
</dbReference>
<evidence type="ECO:0000256" key="1">
    <source>
        <dbReference type="ARBA" id="ARBA00011903"/>
    </source>
</evidence>
<dbReference type="Pfam" id="PF07714">
    <property type="entry name" value="PK_Tyr_Ser-Thr"/>
    <property type="match status" value="2"/>
</dbReference>
<dbReference type="OrthoDB" id="1915767at2759"/>
<dbReference type="InterPro" id="IPR051286">
    <property type="entry name" value="JAK"/>
</dbReference>
<dbReference type="STRING" id="6832.A0A553NT88"/>
<dbReference type="GO" id="GO:0005126">
    <property type="term" value="F:cytokine receptor binding"/>
    <property type="evidence" value="ECO:0007669"/>
    <property type="project" value="TreeGrafter"/>
</dbReference>
<sequence length="1216" mass="140037">MEEGGQSILLFPLSEPKVSLNVVQSHFIGGSSIHTEDVVLYICRDRLDIRPIAWPLFGLRAADGLWLAPNQNIHELDRMKHFPLEFRLRFKVPVPLRLAELDPNAMKYYYEQIRHEYITGRTISSKLEEVEMYRKNGVWHKIRSLPQPSNEKDEHLMKDLWIKALEISGILVGIEVKEERTQLSKALKQIDKFLPSTLWYGAFQRLLHSSKIREGLIRRCQDLERENKPVIELKIHFLTLVERFMPHYFEESFTGETTQPGTQTTFGISVIIRPPGKDVEPNLEMEPLPFRPRDKRKELCLIDQLSQISVEERDDGVIGIQLARKNGIPFYMNMNSKMEALAFLSHVCGYYRLCEKWTISLTTFIVFPSLDQYLSEKIHGPITREFVNEKMNASNRKKPGWYLMSQGTEKYNLFYLHVWVEGKAKPEVFAIGKSANGFEVIGLGKGTFKTMRELRSMLHEHQNVQFENCIHPSEYDKASTLLLCRSTIKLRGDVLGTDLDAKENGEKVVIQFNQLSRFEALVQEGVYTAVWPGFWQKHRDKKEVAIKQLKREFRRSHLEDFLYLSQTVLSWDHPSLIQYFGTTLTSKANPMALVCEYFKLGHLAGYLECHGTEIEDLDLMEAARSVTNGVWYLQEKNLVHGKIRCENVFVFQHDDTRFHVKLGDPGLDNEYTTGEYHWLALEQLLAPDPCSKRHITLKTDIWALGTTFWQIFSMGSEPLPELGNEEVRQKYIQGFRLERPSRISPSLNMIYQIITDCWNPIPDERRSPQVIVRDLSQLLYRLFNSRNVNTYMMIDDFDSPVSSSSPIHSNDSSSCRSTLMASAETEVTNMGAAKSLELQNGTTKFVPMFQFMMSNHAVRNQINQEPNPNPFFKDIVQSWVESQNGNGTGSSDCSPYHVGTSQFTSQTSLSSFTTTDSVSSIYTIDNDTQLTFNEERPLGVGNFGVVYKGILTKNNGEEENVAIKKLKDDLAAGDMQQELKIMRMLKHKNIVSIKATYNTSNILIVMELLSNGSLNDYLRSHKDMIQYPKQLFEWAQNIVEGMVYLSQMKIIHRDLAARNILVDNDCQVKISDFGLARTLNSDVYSMSSDTDLPVPWIAPEGLHQRTFSVKSDVWSFGVTLWEIFSYGEEPFLDGCENFFRTAMPTEDLQMFKQRQQDEVKEWIRLLDHGARLGQPDKCPVALYTKVMSECWHLKPEIRPKFETLAKIINQIALQMT</sequence>
<dbReference type="GO" id="GO:0007259">
    <property type="term" value="P:cell surface receptor signaling pathway via JAK-STAT"/>
    <property type="evidence" value="ECO:0007669"/>
    <property type="project" value="TreeGrafter"/>
</dbReference>
<dbReference type="InterPro" id="IPR000980">
    <property type="entry name" value="SH2"/>
</dbReference>
<dbReference type="InterPro" id="IPR011009">
    <property type="entry name" value="Kinase-like_dom_sf"/>
</dbReference>
<organism evidence="10 11">
    <name type="scientific">Tigriopus californicus</name>
    <name type="common">Marine copepod</name>
    <dbReference type="NCBI Taxonomy" id="6832"/>
    <lineage>
        <taxon>Eukaryota</taxon>
        <taxon>Metazoa</taxon>
        <taxon>Ecdysozoa</taxon>
        <taxon>Arthropoda</taxon>
        <taxon>Crustacea</taxon>
        <taxon>Multicrustacea</taxon>
        <taxon>Hexanauplia</taxon>
        <taxon>Copepoda</taxon>
        <taxon>Harpacticoida</taxon>
        <taxon>Harpacticidae</taxon>
        <taxon>Tigriopus</taxon>
    </lineage>
</organism>
<dbReference type="PANTHER" id="PTHR45807:SF7">
    <property type="entry name" value="TYROSINE-PROTEIN KINASE HOPSCOTCH"/>
    <property type="match status" value="1"/>
</dbReference>
<name>A0A553NT88_TIGCA</name>
<evidence type="ECO:0000259" key="8">
    <source>
        <dbReference type="PROSITE" id="PS50011"/>
    </source>
</evidence>
<dbReference type="Pfam" id="PF21990">
    <property type="entry name" value="SH2_1"/>
    <property type="match status" value="1"/>
</dbReference>
<dbReference type="InterPro" id="IPR000719">
    <property type="entry name" value="Prot_kinase_dom"/>
</dbReference>
<protein>
    <recommendedName>
        <fullName evidence="1">non-specific protein-tyrosine kinase</fullName>
        <ecNumber evidence="1">2.7.10.2</ecNumber>
    </recommendedName>
</protein>
<keyword evidence="5" id="KW-0808">Transferase</keyword>
<dbReference type="InterPro" id="IPR001245">
    <property type="entry name" value="Ser-Thr/Tyr_kinase_cat_dom"/>
</dbReference>
<gene>
    <name evidence="10" type="ORF">TCAL_08883</name>
</gene>
<dbReference type="GO" id="GO:0048731">
    <property type="term" value="P:system development"/>
    <property type="evidence" value="ECO:0007669"/>
    <property type="project" value="UniProtKB-ARBA"/>
</dbReference>
<dbReference type="PROSITE" id="PS00107">
    <property type="entry name" value="PROTEIN_KINASE_ATP"/>
    <property type="match status" value="1"/>
</dbReference>
<feature type="domain" description="FERM" evidence="9">
    <location>
        <begin position="14"/>
        <end position="358"/>
    </location>
</feature>
<comment type="caution">
    <text evidence="10">The sequence shown here is derived from an EMBL/GenBank/DDBJ whole genome shotgun (WGS) entry which is preliminary data.</text>
</comment>
<dbReference type="GO" id="GO:0019221">
    <property type="term" value="P:cytokine-mediated signaling pathway"/>
    <property type="evidence" value="ECO:0007669"/>
    <property type="project" value="TreeGrafter"/>
</dbReference>
<dbReference type="Proteomes" id="UP000318571">
    <property type="component" value="Chromosome 1"/>
</dbReference>
<dbReference type="InterPro" id="IPR017441">
    <property type="entry name" value="Protein_kinase_ATP_BS"/>
</dbReference>
<keyword evidence="5" id="KW-0418">Kinase</keyword>
<dbReference type="InterPro" id="IPR020635">
    <property type="entry name" value="Tyr_kinase_cat_dom"/>
</dbReference>
<evidence type="ECO:0000256" key="7">
    <source>
        <dbReference type="PROSITE-ProRule" id="PRU10141"/>
    </source>
</evidence>
<dbReference type="GO" id="GO:0009887">
    <property type="term" value="P:animal organ morphogenesis"/>
    <property type="evidence" value="ECO:0007669"/>
    <property type="project" value="UniProtKB-ARBA"/>
</dbReference>
<evidence type="ECO:0000313" key="11">
    <source>
        <dbReference type="Proteomes" id="UP000318571"/>
    </source>
</evidence>
<proteinExistence type="predicted"/>
<dbReference type="GO" id="GO:0005524">
    <property type="term" value="F:ATP binding"/>
    <property type="evidence" value="ECO:0007669"/>
    <property type="project" value="UniProtKB-UniRule"/>
</dbReference>
<dbReference type="PROSITE" id="PS00109">
    <property type="entry name" value="PROTEIN_KINASE_TYR"/>
    <property type="match status" value="1"/>
</dbReference>
<dbReference type="GO" id="GO:0004715">
    <property type="term" value="F:non-membrane spanning protein tyrosine kinase activity"/>
    <property type="evidence" value="ECO:0007669"/>
    <property type="project" value="UniProtKB-EC"/>
</dbReference>
<dbReference type="SMART" id="SM00295">
    <property type="entry name" value="B41"/>
    <property type="match status" value="1"/>
</dbReference>
<feature type="non-terminal residue" evidence="10">
    <location>
        <position position="1216"/>
    </location>
</feature>
<dbReference type="PROSITE" id="PS50011">
    <property type="entry name" value="PROTEIN_KINASE_DOM"/>
    <property type="match status" value="2"/>
</dbReference>
<dbReference type="EMBL" id="VCGU01000010">
    <property type="protein sequence ID" value="TRY68639.1"/>
    <property type="molecule type" value="Genomic_DNA"/>
</dbReference>
<evidence type="ECO:0000259" key="9">
    <source>
        <dbReference type="PROSITE" id="PS50057"/>
    </source>
</evidence>
<dbReference type="PANTHER" id="PTHR45807">
    <property type="entry name" value="TYROSINE-PROTEIN KINASE HOPSCOTCH"/>
    <property type="match status" value="1"/>
</dbReference>
<dbReference type="SMART" id="SM00219">
    <property type="entry name" value="TyrKc"/>
    <property type="match status" value="2"/>
</dbReference>
<dbReference type="GO" id="GO:0071944">
    <property type="term" value="C:cell periphery"/>
    <property type="evidence" value="ECO:0007669"/>
    <property type="project" value="UniProtKB-ARBA"/>
</dbReference>
<keyword evidence="7" id="KW-0547">Nucleotide-binding</keyword>
<reference evidence="10 11" key="1">
    <citation type="journal article" date="2018" name="Nat. Ecol. Evol.">
        <title>Genomic signatures of mitonuclear coevolution across populations of Tigriopus californicus.</title>
        <authorList>
            <person name="Barreto F.S."/>
            <person name="Watson E.T."/>
            <person name="Lima T.G."/>
            <person name="Willett C.S."/>
            <person name="Edmands S."/>
            <person name="Li W."/>
            <person name="Burton R.S."/>
        </authorList>
    </citation>
    <scope>NUCLEOTIDE SEQUENCE [LARGE SCALE GENOMIC DNA]</scope>
    <source>
        <strain evidence="10 11">San Diego</strain>
    </source>
</reference>
<evidence type="ECO:0000256" key="5">
    <source>
        <dbReference type="ARBA" id="ARBA00023137"/>
    </source>
</evidence>
<dbReference type="EC" id="2.7.10.2" evidence="1"/>
<evidence type="ECO:0000256" key="4">
    <source>
        <dbReference type="ARBA" id="ARBA00022999"/>
    </source>
</evidence>
<keyword evidence="4" id="KW-0727">SH2 domain</keyword>
<dbReference type="CDD" id="cd00192">
    <property type="entry name" value="PTKc"/>
    <property type="match status" value="1"/>
</dbReference>
<evidence type="ECO:0000256" key="3">
    <source>
        <dbReference type="ARBA" id="ARBA00022737"/>
    </source>
</evidence>
<dbReference type="InterPro" id="IPR008266">
    <property type="entry name" value="Tyr_kinase_AS"/>
</dbReference>
<keyword evidence="11" id="KW-1185">Reference proteome</keyword>
<dbReference type="Gene3D" id="1.10.510.10">
    <property type="entry name" value="Transferase(Phosphotransferase) domain 1"/>
    <property type="match status" value="2"/>
</dbReference>
<dbReference type="InterPro" id="IPR000299">
    <property type="entry name" value="FERM_domain"/>
</dbReference>
<accession>A0A553NT88</accession>
<dbReference type="GO" id="GO:0005829">
    <property type="term" value="C:cytosol"/>
    <property type="evidence" value="ECO:0007669"/>
    <property type="project" value="TreeGrafter"/>
</dbReference>
<dbReference type="AlphaFoldDB" id="A0A553NT88"/>
<feature type="domain" description="Protein kinase" evidence="8">
    <location>
        <begin position="516"/>
        <end position="779"/>
    </location>
</feature>
<dbReference type="GO" id="GO:0030154">
    <property type="term" value="P:cell differentiation"/>
    <property type="evidence" value="ECO:0007669"/>
    <property type="project" value="TreeGrafter"/>
</dbReference>
<dbReference type="InterPro" id="IPR019749">
    <property type="entry name" value="Band_41_domain"/>
</dbReference>
<dbReference type="GO" id="GO:0035556">
    <property type="term" value="P:intracellular signal transduction"/>
    <property type="evidence" value="ECO:0007669"/>
    <property type="project" value="TreeGrafter"/>
</dbReference>
<evidence type="ECO:0000256" key="6">
    <source>
        <dbReference type="ARBA" id="ARBA00051245"/>
    </source>
</evidence>